<name>A0AAQ3KPT5_9LILI</name>
<proteinExistence type="predicted"/>
<evidence type="ECO:0000313" key="3">
    <source>
        <dbReference type="Proteomes" id="UP001327560"/>
    </source>
</evidence>
<gene>
    <name evidence="2" type="ORF">Cni_G19612</name>
</gene>
<keyword evidence="1" id="KW-0175">Coiled coil</keyword>
<evidence type="ECO:0000313" key="2">
    <source>
        <dbReference type="EMBL" id="WOL10853.1"/>
    </source>
</evidence>
<evidence type="ECO:0000256" key="1">
    <source>
        <dbReference type="SAM" id="Coils"/>
    </source>
</evidence>
<keyword evidence="3" id="KW-1185">Reference proteome</keyword>
<organism evidence="2 3">
    <name type="scientific">Canna indica</name>
    <name type="common">Indian-shot</name>
    <dbReference type="NCBI Taxonomy" id="4628"/>
    <lineage>
        <taxon>Eukaryota</taxon>
        <taxon>Viridiplantae</taxon>
        <taxon>Streptophyta</taxon>
        <taxon>Embryophyta</taxon>
        <taxon>Tracheophyta</taxon>
        <taxon>Spermatophyta</taxon>
        <taxon>Magnoliopsida</taxon>
        <taxon>Liliopsida</taxon>
        <taxon>Zingiberales</taxon>
        <taxon>Cannaceae</taxon>
        <taxon>Canna</taxon>
    </lineage>
</organism>
<sequence length="86" mass="9437">MRCRTTLSSSTADSAGSTTYVQALKATESLGQPAEGFVKPASITQKFSETLFKQLNTLIQLTVQIKEELEDLKEEVKTLKEAASLR</sequence>
<dbReference type="EMBL" id="CP136895">
    <property type="protein sequence ID" value="WOL10853.1"/>
    <property type="molecule type" value="Genomic_DNA"/>
</dbReference>
<dbReference type="AlphaFoldDB" id="A0AAQ3KPT5"/>
<feature type="coiled-coil region" evidence="1">
    <location>
        <begin position="55"/>
        <end position="86"/>
    </location>
</feature>
<accession>A0AAQ3KPT5</accession>
<protein>
    <submittedName>
        <fullName evidence="2">Uncharacterized protein</fullName>
    </submittedName>
</protein>
<dbReference type="Proteomes" id="UP001327560">
    <property type="component" value="Chromosome 6"/>
</dbReference>
<reference evidence="2 3" key="1">
    <citation type="submission" date="2023-10" db="EMBL/GenBank/DDBJ databases">
        <title>Chromosome-scale genome assembly provides insights into flower coloration mechanisms of Canna indica.</title>
        <authorList>
            <person name="Li C."/>
        </authorList>
    </citation>
    <scope>NUCLEOTIDE SEQUENCE [LARGE SCALE GENOMIC DNA]</scope>
    <source>
        <tissue evidence="2">Flower</tissue>
    </source>
</reference>